<gene>
    <name evidence="1" type="ORF">TRICI_003317</name>
</gene>
<keyword evidence="2" id="KW-1185">Reference proteome</keyword>
<accession>A0A642V3G3</accession>
<dbReference type="EMBL" id="SWFS01000245">
    <property type="protein sequence ID" value="KAA8912935.1"/>
    <property type="molecule type" value="Genomic_DNA"/>
</dbReference>
<protein>
    <submittedName>
        <fullName evidence="1">Uncharacterized protein</fullName>
    </submittedName>
</protein>
<dbReference type="AlphaFoldDB" id="A0A642V3G3"/>
<dbReference type="VEuPathDB" id="FungiDB:TRICI_003317"/>
<name>A0A642V3G3_9ASCO</name>
<dbReference type="Proteomes" id="UP000761534">
    <property type="component" value="Unassembled WGS sequence"/>
</dbReference>
<evidence type="ECO:0000313" key="2">
    <source>
        <dbReference type="Proteomes" id="UP000761534"/>
    </source>
</evidence>
<sequence length="104" mass="11456">MDEGRDLLYHLTPLVVVSGLGGASVLPEHPLEVFGDKPAVDSNKKVEAEIGKDLHGRFQAKSNTVKIYEHLAPKASKKKISRLVHVEFVDGVRMIMGWGYCDAN</sequence>
<evidence type="ECO:0000313" key="1">
    <source>
        <dbReference type="EMBL" id="KAA8912935.1"/>
    </source>
</evidence>
<comment type="caution">
    <text evidence="1">The sequence shown here is derived from an EMBL/GenBank/DDBJ whole genome shotgun (WGS) entry which is preliminary data.</text>
</comment>
<proteinExistence type="predicted"/>
<reference evidence="1" key="1">
    <citation type="journal article" date="2019" name="G3 (Bethesda)">
        <title>Genome Assemblies of Two Rare Opportunistic Yeast Pathogens: Diutina rugosa (syn. Candida rugosa) and Trichomonascus ciferrii (syn. Candida ciferrii).</title>
        <authorList>
            <person name="Mixao V."/>
            <person name="Saus E."/>
            <person name="Hansen A.P."/>
            <person name="Lass-Florl C."/>
            <person name="Gabaldon T."/>
        </authorList>
    </citation>
    <scope>NUCLEOTIDE SEQUENCE</scope>
    <source>
        <strain evidence="1">CBS 4856</strain>
    </source>
</reference>
<organism evidence="1 2">
    <name type="scientific">Trichomonascus ciferrii</name>
    <dbReference type="NCBI Taxonomy" id="44093"/>
    <lineage>
        <taxon>Eukaryota</taxon>
        <taxon>Fungi</taxon>
        <taxon>Dikarya</taxon>
        <taxon>Ascomycota</taxon>
        <taxon>Saccharomycotina</taxon>
        <taxon>Dipodascomycetes</taxon>
        <taxon>Dipodascales</taxon>
        <taxon>Trichomonascaceae</taxon>
        <taxon>Trichomonascus</taxon>
        <taxon>Trichomonascus ciferrii complex</taxon>
    </lineage>
</organism>